<keyword evidence="1 2" id="KW-0808">Transferase</keyword>
<dbReference type="AlphaFoldDB" id="A0A438HM74"/>
<sequence length="96" mass="10988">MDGIGMGVPFLCWPYFADQFHNQSYICDKWKVGLELNPDENGFISRHEIKKKIEKLVSDDGIKANAEKLKEMARKSVIEGGSSYKNFQTFVEALKQ</sequence>
<proteinExistence type="predicted"/>
<dbReference type="Gene3D" id="3.40.50.2000">
    <property type="entry name" value="Glycogen Phosphorylase B"/>
    <property type="match status" value="2"/>
</dbReference>
<evidence type="ECO:0000313" key="2">
    <source>
        <dbReference type="EMBL" id="RVW85595.1"/>
    </source>
</evidence>
<name>A0A438HM74_VITVI</name>
<dbReference type="PANTHER" id="PTHR48045">
    <property type="entry name" value="UDP-GLYCOSYLTRANSFERASE 72B1"/>
    <property type="match status" value="1"/>
</dbReference>
<comment type="caution">
    <text evidence="2">The sequence shown here is derived from an EMBL/GenBank/DDBJ whole genome shotgun (WGS) entry which is preliminary data.</text>
</comment>
<dbReference type="Pfam" id="PF00201">
    <property type="entry name" value="UDPGT"/>
    <property type="match status" value="1"/>
</dbReference>
<accession>A0A438HM74</accession>
<dbReference type="InterPro" id="IPR002213">
    <property type="entry name" value="UDP_glucos_trans"/>
</dbReference>
<protein>
    <submittedName>
        <fullName evidence="2">UDP-glycosyltransferase 83A1</fullName>
    </submittedName>
</protein>
<dbReference type="SUPFAM" id="SSF53756">
    <property type="entry name" value="UDP-Glycosyltransferase/glycogen phosphorylase"/>
    <property type="match status" value="1"/>
</dbReference>
<dbReference type="PANTHER" id="PTHR48045:SF21">
    <property type="entry name" value="UDP-GLYCOSYLTRANSFERASE 83A1"/>
    <property type="match status" value="1"/>
</dbReference>
<dbReference type="EMBL" id="QGNW01000202">
    <property type="protein sequence ID" value="RVW85595.1"/>
    <property type="molecule type" value="Genomic_DNA"/>
</dbReference>
<dbReference type="Proteomes" id="UP000288805">
    <property type="component" value="Unassembled WGS sequence"/>
</dbReference>
<gene>
    <name evidence="2" type="primary">UGT83A1_47</name>
    <name evidence="2" type="ORF">CK203_037581</name>
</gene>
<evidence type="ECO:0000313" key="3">
    <source>
        <dbReference type="Proteomes" id="UP000288805"/>
    </source>
</evidence>
<dbReference type="Gramene" id="Vitis17g00828.t01">
    <property type="protein sequence ID" value="Vitis17g00828.t01.CDS"/>
    <property type="gene ID" value="Vitis17g00828"/>
</dbReference>
<reference evidence="2 3" key="1">
    <citation type="journal article" date="2018" name="PLoS Genet.">
        <title>Population sequencing reveals clonal diversity and ancestral inbreeding in the grapevine cultivar Chardonnay.</title>
        <authorList>
            <person name="Roach M.J."/>
            <person name="Johnson D.L."/>
            <person name="Bohlmann J."/>
            <person name="van Vuuren H.J."/>
            <person name="Jones S.J."/>
            <person name="Pretorius I.S."/>
            <person name="Schmidt S.A."/>
            <person name="Borneman A.R."/>
        </authorList>
    </citation>
    <scope>NUCLEOTIDE SEQUENCE [LARGE SCALE GENOMIC DNA]</scope>
    <source>
        <strain evidence="3">cv. Chardonnay</strain>
        <tissue evidence="2">Leaf</tissue>
    </source>
</reference>
<dbReference type="GO" id="GO:0008194">
    <property type="term" value="F:UDP-glycosyltransferase activity"/>
    <property type="evidence" value="ECO:0007669"/>
    <property type="project" value="InterPro"/>
</dbReference>
<organism evidence="2 3">
    <name type="scientific">Vitis vinifera</name>
    <name type="common">Grape</name>
    <dbReference type="NCBI Taxonomy" id="29760"/>
    <lineage>
        <taxon>Eukaryota</taxon>
        <taxon>Viridiplantae</taxon>
        <taxon>Streptophyta</taxon>
        <taxon>Embryophyta</taxon>
        <taxon>Tracheophyta</taxon>
        <taxon>Spermatophyta</taxon>
        <taxon>Magnoliopsida</taxon>
        <taxon>eudicotyledons</taxon>
        <taxon>Gunneridae</taxon>
        <taxon>Pentapetalae</taxon>
        <taxon>rosids</taxon>
        <taxon>Vitales</taxon>
        <taxon>Vitaceae</taxon>
        <taxon>Viteae</taxon>
        <taxon>Vitis</taxon>
    </lineage>
</organism>
<evidence type="ECO:0000256" key="1">
    <source>
        <dbReference type="ARBA" id="ARBA00022679"/>
    </source>
</evidence>